<proteinExistence type="predicted"/>
<dbReference type="AlphaFoldDB" id="X1I9F4"/>
<name>X1I9F4_9ZZZZ</name>
<reference evidence="1" key="1">
    <citation type="journal article" date="2014" name="Front. Microbiol.">
        <title>High frequency of phylogenetically diverse reductive dehalogenase-homologous genes in deep subseafloor sedimentary metagenomes.</title>
        <authorList>
            <person name="Kawai M."/>
            <person name="Futagami T."/>
            <person name="Toyoda A."/>
            <person name="Takaki Y."/>
            <person name="Nishi S."/>
            <person name="Hori S."/>
            <person name="Arai W."/>
            <person name="Tsubouchi T."/>
            <person name="Morono Y."/>
            <person name="Uchiyama I."/>
            <person name="Ito T."/>
            <person name="Fujiyama A."/>
            <person name="Inagaki F."/>
            <person name="Takami H."/>
        </authorList>
    </citation>
    <scope>NUCLEOTIDE SEQUENCE</scope>
    <source>
        <strain evidence="1">Expedition CK06-06</strain>
    </source>
</reference>
<comment type="caution">
    <text evidence="1">The sequence shown here is derived from an EMBL/GenBank/DDBJ whole genome shotgun (WGS) entry which is preliminary data.</text>
</comment>
<gene>
    <name evidence="1" type="ORF">S03H2_50038</name>
</gene>
<dbReference type="EMBL" id="BARU01031656">
    <property type="protein sequence ID" value="GAH62734.1"/>
    <property type="molecule type" value="Genomic_DNA"/>
</dbReference>
<accession>X1I9F4</accession>
<evidence type="ECO:0000313" key="1">
    <source>
        <dbReference type="EMBL" id="GAH62734.1"/>
    </source>
</evidence>
<sequence>MKKIKNLDSKYKFARPLTEIELRNLATIVKTIQD</sequence>
<organism evidence="1">
    <name type="scientific">marine sediment metagenome</name>
    <dbReference type="NCBI Taxonomy" id="412755"/>
    <lineage>
        <taxon>unclassified sequences</taxon>
        <taxon>metagenomes</taxon>
        <taxon>ecological metagenomes</taxon>
    </lineage>
</organism>
<feature type="non-terminal residue" evidence="1">
    <location>
        <position position="34"/>
    </location>
</feature>
<protein>
    <submittedName>
        <fullName evidence="1">Uncharacterized protein</fullName>
    </submittedName>
</protein>